<dbReference type="InterPro" id="IPR010280">
    <property type="entry name" value="U5_MeTrfase_fam"/>
</dbReference>
<feature type="active site" description="Nucleophile" evidence="4">
    <location>
        <position position="432"/>
    </location>
</feature>
<keyword evidence="3 4" id="KW-0949">S-adenosyl-L-methionine</keyword>
<feature type="domain" description="TRAM" evidence="6">
    <location>
        <begin position="1"/>
        <end position="62"/>
    </location>
</feature>
<feature type="binding site" evidence="4">
    <location>
        <position position="284"/>
    </location>
    <ligand>
        <name>S-adenosyl-L-methionine</name>
        <dbReference type="ChEBI" id="CHEBI:59789"/>
    </ligand>
</feature>
<dbReference type="InterPro" id="IPR002792">
    <property type="entry name" value="TRAM_dom"/>
</dbReference>
<dbReference type="Pfam" id="PF05958">
    <property type="entry name" value="tRNA_U5-meth_tr"/>
    <property type="match status" value="1"/>
</dbReference>
<evidence type="ECO:0000256" key="3">
    <source>
        <dbReference type="ARBA" id="ARBA00022691"/>
    </source>
</evidence>
<evidence type="ECO:0000256" key="1">
    <source>
        <dbReference type="ARBA" id="ARBA00022603"/>
    </source>
</evidence>
<proteinExistence type="inferred from homology"/>
<comment type="caution">
    <text evidence="7">The sequence shown here is derived from an EMBL/GenBank/DDBJ whole genome shotgun (WGS) entry which is preliminary data.</text>
</comment>
<dbReference type="GO" id="GO:0070041">
    <property type="term" value="F:rRNA (uridine-C5-)-methyltransferase activity"/>
    <property type="evidence" value="ECO:0007669"/>
    <property type="project" value="TreeGrafter"/>
</dbReference>
<dbReference type="SUPFAM" id="SSF53335">
    <property type="entry name" value="S-adenosyl-L-methionine-dependent methyltransferases"/>
    <property type="match status" value="1"/>
</dbReference>
<feature type="binding site" evidence="4">
    <location>
        <position position="405"/>
    </location>
    <ligand>
        <name>S-adenosyl-L-methionine</name>
        <dbReference type="ChEBI" id="CHEBI:59789"/>
    </ligand>
</feature>
<dbReference type="Gene3D" id="3.40.50.150">
    <property type="entry name" value="Vaccinia Virus protein VP39"/>
    <property type="match status" value="1"/>
</dbReference>
<evidence type="ECO:0000313" key="7">
    <source>
        <dbReference type="EMBL" id="KHE74865.1"/>
    </source>
</evidence>
<dbReference type="PANTHER" id="PTHR11061">
    <property type="entry name" value="RNA M5U METHYLTRANSFERASE"/>
    <property type="match status" value="1"/>
</dbReference>
<organism evidence="7 8">
    <name type="scientific">Kocuria marina</name>
    <dbReference type="NCBI Taxonomy" id="223184"/>
    <lineage>
        <taxon>Bacteria</taxon>
        <taxon>Bacillati</taxon>
        <taxon>Actinomycetota</taxon>
        <taxon>Actinomycetes</taxon>
        <taxon>Micrococcales</taxon>
        <taxon>Micrococcaceae</taxon>
        <taxon>Kocuria</taxon>
    </lineage>
</organism>
<evidence type="ECO:0000259" key="6">
    <source>
        <dbReference type="PROSITE" id="PS50926"/>
    </source>
</evidence>
<dbReference type="STRING" id="223184.AS25_03355"/>
<dbReference type="eggNOG" id="COG2265">
    <property type="taxonomic scope" value="Bacteria"/>
</dbReference>
<dbReference type="AlphaFoldDB" id="A0A0B0DDN5"/>
<reference evidence="7 8" key="1">
    <citation type="submission" date="2014-09" db="EMBL/GenBank/DDBJ databases">
        <title>High-quality draft genome sequence of Kocuria marina SO9-6, an actinobacterium isolated from a copper mine.</title>
        <authorList>
            <person name="Castro D.B."/>
            <person name="Pereira L.B."/>
            <person name="Silva M.V."/>
            <person name="Silva B.P."/>
            <person name="Zanardi B.R."/>
            <person name="Carlos C."/>
            <person name="Belgini D.R."/>
            <person name="Limache E.G."/>
            <person name="Lacerda G.V."/>
            <person name="Nery M.B."/>
            <person name="Gomes M.B."/>
            <person name="Souza S."/>
            <person name="Silva T.M."/>
            <person name="Rodrigues V.D."/>
            <person name="Paulino L.C."/>
            <person name="Vicentini R."/>
            <person name="Ferraz L.F."/>
            <person name="Ottoboni L.M."/>
        </authorList>
    </citation>
    <scope>NUCLEOTIDE SEQUENCE [LARGE SCALE GENOMIC DNA]</scope>
    <source>
        <strain evidence="7 8">SO9-6</strain>
    </source>
</reference>
<name>A0A0B0DDN5_9MICC</name>
<feature type="binding site" evidence="4">
    <location>
        <position position="313"/>
    </location>
    <ligand>
        <name>S-adenosyl-L-methionine</name>
        <dbReference type="ChEBI" id="CHEBI:59789"/>
    </ligand>
</feature>
<comment type="similarity">
    <text evidence="4">Belongs to the class I-like SAM-binding methyltransferase superfamily. RNA M5U methyltransferase family.</text>
</comment>
<keyword evidence="1 4" id="KW-0489">Methyltransferase</keyword>
<dbReference type="PROSITE" id="PS50926">
    <property type="entry name" value="TRAM"/>
    <property type="match status" value="1"/>
</dbReference>
<dbReference type="PANTHER" id="PTHR11061:SF30">
    <property type="entry name" value="TRNA (URACIL(54)-C(5))-METHYLTRANSFERASE"/>
    <property type="match status" value="1"/>
</dbReference>
<dbReference type="RefSeq" id="WP_035961446.1">
    <property type="nucleotide sequence ID" value="NZ_JROM01000016.1"/>
</dbReference>
<sequence>MTDAPDHLELRLGAVAHGGHVVARTDEGRVVFVRHGLPGELVRVRLTDRDPAASFWRADVTDVLEPAPGRREAHPWQQADALVAARADRSPLGGAEFGHADLATQRELKRHVIAEQLGHLAGHDWDGEVQPVAGESPDGTGWRTRLHLDVAPDGTPGMYPHRSTELGPVADMPLATDAIRALAPWSPAYPGAARVDVAAPASGGTPLVHVGLRPDATSGQVAALRQRLGAWAHDHGVSVTARSPHERDTQLWAGAGHVQETLELPGATDPEPLRWRVSPTGFWQIHRGAPQTLAGAVLRGAGLRPGDSVWDLYSGAGLFTAVAAREVGPTGSVFAVEGSPVTSADAAHNLAHAPHVTSVRGDVARVLTGPGGRGGHRGRGAAASSSRRGRGTTPRPPRPDVVVLDPPRAGAAKEVLAAVDRAAPRTIVYVACDPAALGRDLGRLRRRGWRIEGVEAFDLYPNTHHVEAVAVLNCEG</sequence>
<evidence type="ECO:0000256" key="5">
    <source>
        <dbReference type="SAM" id="MobiDB-lite"/>
    </source>
</evidence>
<feature type="region of interest" description="Disordered" evidence="5">
    <location>
        <begin position="366"/>
        <end position="401"/>
    </location>
</feature>
<dbReference type="Pfam" id="PF01938">
    <property type="entry name" value="TRAM"/>
    <property type="match status" value="1"/>
</dbReference>
<dbReference type="SUPFAM" id="SSF50249">
    <property type="entry name" value="Nucleic acid-binding proteins"/>
    <property type="match status" value="1"/>
</dbReference>
<evidence type="ECO:0000256" key="2">
    <source>
        <dbReference type="ARBA" id="ARBA00022679"/>
    </source>
</evidence>
<dbReference type="InterPro" id="IPR029063">
    <property type="entry name" value="SAM-dependent_MTases_sf"/>
</dbReference>
<feature type="binding site" evidence="4">
    <location>
        <position position="337"/>
    </location>
    <ligand>
        <name>S-adenosyl-L-methionine</name>
        <dbReference type="ChEBI" id="CHEBI:59789"/>
    </ligand>
</feature>
<protein>
    <submittedName>
        <fullName evidence="7">Methyltransferase</fullName>
    </submittedName>
</protein>
<dbReference type="Gene3D" id="2.40.50.140">
    <property type="entry name" value="Nucleic acid-binding proteins"/>
    <property type="match status" value="1"/>
</dbReference>
<gene>
    <name evidence="7" type="ORF">AS25_03355</name>
</gene>
<dbReference type="InterPro" id="IPR012340">
    <property type="entry name" value="NA-bd_OB-fold"/>
</dbReference>
<dbReference type="Gene3D" id="2.40.50.1070">
    <property type="match status" value="1"/>
</dbReference>
<accession>A0A0B0DDN5</accession>
<evidence type="ECO:0000313" key="8">
    <source>
        <dbReference type="Proteomes" id="UP000030664"/>
    </source>
</evidence>
<dbReference type="PROSITE" id="PS51687">
    <property type="entry name" value="SAM_MT_RNA_M5U"/>
    <property type="match status" value="1"/>
</dbReference>
<evidence type="ECO:0000256" key="4">
    <source>
        <dbReference type="PROSITE-ProRule" id="PRU01024"/>
    </source>
</evidence>
<dbReference type="Proteomes" id="UP000030664">
    <property type="component" value="Unassembled WGS sequence"/>
</dbReference>
<keyword evidence="2 4" id="KW-0808">Transferase</keyword>
<dbReference type="GO" id="GO:0070475">
    <property type="term" value="P:rRNA base methylation"/>
    <property type="evidence" value="ECO:0007669"/>
    <property type="project" value="TreeGrafter"/>
</dbReference>
<dbReference type="EMBL" id="JROM01000016">
    <property type="protein sequence ID" value="KHE74865.1"/>
    <property type="molecule type" value="Genomic_DNA"/>
</dbReference>